<dbReference type="PANTHER" id="PTHR48051">
    <property type="match status" value="1"/>
</dbReference>
<evidence type="ECO:0000256" key="1">
    <source>
        <dbReference type="ARBA" id="ARBA00022614"/>
    </source>
</evidence>
<keyword evidence="1" id="KW-0433">Leucine-rich repeat</keyword>
<accession>A0ABD0VC26</accession>
<dbReference type="InterPro" id="IPR003591">
    <property type="entry name" value="Leu-rich_rpt_typical-subtyp"/>
</dbReference>
<organism evidence="5 6">
    <name type="scientific">Dendrobium thyrsiflorum</name>
    <name type="common">Pinecone-like raceme dendrobium</name>
    <name type="synonym">Orchid</name>
    <dbReference type="NCBI Taxonomy" id="117978"/>
    <lineage>
        <taxon>Eukaryota</taxon>
        <taxon>Viridiplantae</taxon>
        <taxon>Streptophyta</taxon>
        <taxon>Embryophyta</taxon>
        <taxon>Tracheophyta</taxon>
        <taxon>Spermatophyta</taxon>
        <taxon>Magnoliopsida</taxon>
        <taxon>Liliopsida</taxon>
        <taxon>Asparagales</taxon>
        <taxon>Orchidaceae</taxon>
        <taxon>Epidendroideae</taxon>
        <taxon>Malaxideae</taxon>
        <taxon>Dendrobiinae</taxon>
        <taxon>Dendrobium</taxon>
    </lineage>
</organism>
<reference evidence="5 6" key="1">
    <citation type="journal article" date="2024" name="Plant Biotechnol. J.">
        <title>Dendrobium thyrsiflorum genome and its molecular insights into genes involved in important horticultural traits.</title>
        <authorList>
            <person name="Chen B."/>
            <person name="Wang J.Y."/>
            <person name="Zheng P.J."/>
            <person name="Li K.L."/>
            <person name="Liang Y.M."/>
            <person name="Chen X.F."/>
            <person name="Zhang C."/>
            <person name="Zhao X."/>
            <person name="He X."/>
            <person name="Zhang G.Q."/>
            <person name="Liu Z.J."/>
            <person name="Xu Q."/>
        </authorList>
    </citation>
    <scope>NUCLEOTIDE SEQUENCE [LARGE SCALE GENOMIC DNA]</scope>
    <source>
        <strain evidence="5">GZMU011</strain>
    </source>
</reference>
<dbReference type="InterPro" id="IPR001611">
    <property type="entry name" value="Leu-rich_rpt"/>
</dbReference>
<dbReference type="SMART" id="SM00369">
    <property type="entry name" value="LRR_TYP"/>
    <property type="match status" value="6"/>
</dbReference>
<dbReference type="EMBL" id="JANQDX010000006">
    <property type="protein sequence ID" value="KAL0922148.1"/>
    <property type="molecule type" value="Genomic_DNA"/>
</dbReference>
<evidence type="ECO:0000313" key="6">
    <source>
        <dbReference type="Proteomes" id="UP001552299"/>
    </source>
</evidence>
<dbReference type="SMART" id="SM00364">
    <property type="entry name" value="LRR_BAC"/>
    <property type="match status" value="7"/>
</dbReference>
<comment type="function">
    <text evidence="4">Leucine-rich repeat protein that likely mediates protein interactions, possibly in the context of signal transduction.</text>
</comment>
<proteinExistence type="inferred from homology"/>
<dbReference type="Pfam" id="PF13855">
    <property type="entry name" value="LRR_8"/>
    <property type="match status" value="3"/>
</dbReference>
<sequence length="351" mass="38647">MMKMEGRKKGAARKENNSGIWKEEDLSGMELASLPTHPSINLACITKLNLSCNNLQNLPESVTARLVNLEELDLHSNQLKALPNSIGCLSKLKRFDASGNSLDSLPITIQNCGSLEELLINFNQLTQLPDTIGLGLTKLRLLSIHSNKLTFLPATTHKLSSLRSLDAHLNILLTLPKDLHLLPFLHSIDISQNFHHLNSLPDSIGLLPSLSQLNISYNCITTLPDSLACAAGLRSLKADGNPLVSPPVDVVANGVDAVREYLIVRMNGVGVKGKGRKGWIWRMARCGMVEGGRMGRIIKKEDDQYEEVSREYHSVDGFGTPGRRYMEALSSPLRAFSRQWSTPATAKPAWK</sequence>
<evidence type="ECO:0000256" key="3">
    <source>
        <dbReference type="ARBA" id="ARBA00023786"/>
    </source>
</evidence>
<dbReference type="Gene3D" id="3.80.10.10">
    <property type="entry name" value="Ribonuclease Inhibitor"/>
    <property type="match status" value="1"/>
</dbReference>
<dbReference type="Proteomes" id="UP001552299">
    <property type="component" value="Unassembled WGS sequence"/>
</dbReference>
<name>A0ABD0VC26_DENTH</name>
<dbReference type="PROSITE" id="PS51450">
    <property type="entry name" value="LRR"/>
    <property type="match status" value="2"/>
</dbReference>
<dbReference type="PANTHER" id="PTHR48051:SF54">
    <property type="entry name" value="LEUCINE-RICH REPEAT-CONTAINING PROTEIN"/>
    <property type="match status" value="1"/>
</dbReference>
<protein>
    <submittedName>
        <fullName evidence="5">Uncharacterized protein</fullName>
    </submittedName>
</protein>
<gene>
    <name evidence="5" type="ORF">M5K25_006113</name>
</gene>
<dbReference type="InterPro" id="IPR050216">
    <property type="entry name" value="LRR_domain-containing"/>
</dbReference>
<comment type="similarity">
    <text evidence="3">Belongs to the SHOC2 family.</text>
</comment>
<keyword evidence="6" id="KW-1185">Reference proteome</keyword>
<evidence type="ECO:0000256" key="2">
    <source>
        <dbReference type="ARBA" id="ARBA00022737"/>
    </source>
</evidence>
<dbReference type="SUPFAM" id="SSF52058">
    <property type="entry name" value="L domain-like"/>
    <property type="match status" value="1"/>
</dbReference>
<evidence type="ECO:0000256" key="4">
    <source>
        <dbReference type="ARBA" id="ARBA00037519"/>
    </source>
</evidence>
<dbReference type="InterPro" id="IPR032675">
    <property type="entry name" value="LRR_dom_sf"/>
</dbReference>
<keyword evidence="2" id="KW-0677">Repeat</keyword>
<dbReference type="AlphaFoldDB" id="A0ABD0VC26"/>
<comment type="caution">
    <text evidence="5">The sequence shown here is derived from an EMBL/GenBank/DDBJ whole genome shotgun (WGS) entry which is preliminary data.</text>
</comment>
<evidence type="ECO:0000313" key="5">
    <source>
        <dbReference type="EMBL" id="KAL0922148.1"/>
    </source>
</evidence>